<accession>A0ABW5AA26</accession>
<name>A0ABW5AA26_9RHOB</name>
<keyword evidence="3" id="KW-1185">Reference proteome</keyword>
<organism evidence="2 3">
    <name type="scientific">Rhodobacter lacus</name>
    <dbReference type="NCBI Taxonomy" id="1641972"/>
    <lineage>
        <taxon>Bacteria</taxon>
        <taxon>Pseudomonadati</taxon>
        <taxon>Pseudomonadota</taxon>
        <taxon>Alphaproteobacteria</taxon>
        <taxon>Rhodobacterales</taxon>
        <taxon>Rhodobacter group</taxon>
        <taxon>Rhodobacter</taxon>
    </lineage>
</organism>
<dbReference type="RefSeq" id="WP_377390413.1">
    <property type="nucleotide sequence ID" value="NZ_JBHUIX010000011.1"/>
</dbReference>
<keyword evidence="1" id="KW-1133">Transmembrane helix</keyword>
<dbReference type="EMBL" id="JBHUIX010000011">
    <property type="protein sequence ID" value="MFD2174705.1"/>
    <property type="molecule type" value="Genomic_DNA"/>
</dbReference>
<comment type="caution">
    <text evidence="2">The sequence shown here is derived from an EMBL/GenBank/DDBJ whole genome shotgun (WGS) entry which is preliminary data.</text>
</comment>
<sequence length="1173" mass="128294">MTFFSSAAREAAPVGATPTLRVSTNYMQTFMPLQPVSSGTEIQTYLNAAGVLDIYSVGTTGQVYRYRRNDATKAPYEQADLGIRASQLYFFDTAGGRSNTPSIFGLNSESKLTLATYQSGGYGQRNSGPQDEVIRRFLGVRGVTGRIYINVRLSDGRLCTNYYDPLTDKWGGPVWAPVIGPDGKDAVVKDIAMAANNPVQSALFAIDMEDEVLFAEDSFRTSHMRKLNRKASHIAAIADSNNLLNIFAVDRDSGLLWVKKQRKYSTGGIQFEDWVQVDPGQSGRLGRLTANLRRDGLIEVFALNETGDLTYTRQVTNAAGQLQGWRVIFPIACDMENRIVSVGRNANGYSEAYSVTDDNEIFRFWQAPDTEQWFSEVLDLPKAEDKLVSVPTHSTEIFVVDDQGAPIFDANISINAAFLNTLWVNGKAYRSSLVDPVNLKTDATGKVVILQRANALAGATLLISTPTTAVGQPIVVQPNAQLQAKMAQTTKEDVLSATDSAGTLLLPADTENRDQVAESIAEITRQSMLIAQSDETAQAIQYKFASPYAARHSLQADFRSLGTVSWEIDFASGVPIYRSLDSNDVAAFRGAHTALMARDGSFLGIDWGSVWRGIRDGVKWLVNGLEKIVVTIIDGVANVLFKIAGQVFQAVIKFAQQALDFIEGVWNWLKVKLEQLFEWLAFLFNFKDFERTADGIKHTVGVTLDFAADAVHALRDRVEEGFEYLKSELDSIVNTLILDLNRQGDPTMGAYFGQEEPSEESQHASDHNIFLNAFRENENQVTVKSDGTAILRASTALTDPLQDLFGRMKSFSDNFQFGDGKQALDEAFGYFNNIGNEPGRAAQLLLSGLVKALEAAALFALDAAEGIVLSLFDLVEDLIKLVKLALFQEWEIPILSQLYQLFTGDRLTLTPIDIVAWIAAIPMTITSKLILGRAPWNAEQLAAFEASFTVEMLRQRLGMGQAKALTATDAGGWTPEWRENFLTGYCVVMAFRSLLDPSSAMASATGTGLGEAGIVPVAARLLSTIFTMPWALSPLAGAPNCRPGDPGFGVTIWICQLLCGPGRGVALHYQKWITGEAKIYTSELTLTAWGVANLIMLSVHFANQEQTTRNKLAFSRGILNLVPGQTLRFLAIPAFNKGAYFIPAAILGVLSFLSCWGSLGVAIAEIHLDDDAS</sequence>
<keyword evidence="1" id="KW-0812">Transmembrane</keyword>
<evidence type="ECO:0000313" key="3">
    <source>
        <dbReference type="Proteomes" id="UP001597413"/>
    </source>
</evidence>
<proteinExistence type="predicted"/>
<feature type="transmembrane region" description="Helical" evidence="1">
    <location>
        <begin position="1140"/>
        <end position="1164"/>
    </location>
</feature>
<evidence type="ECO:0000313" key="2">
    <source>
        <dbReference type="EMBL" id="MFD2174705.1"/>
    </source>
</evidence>
<evidence type="ECO:0000256" key="1">
    <source>
        <dbReference type="SAM" id="Phobius"/>
    </source>
</evidence>
<dbReference type="SUPFAM" id="SSF89372">
    <property type="entry name" value="Fucose-specific lectin"/>
    <property type="match status" value="1"/>
</dbReference>
<protein>
    <submittedName>
        <fullName evidence="2">Uncharacterized protein</fullName>
    </submittedName>
</protein>
<reference evidence="3" key="1">
    <citation type="journal article" date="2019" name="Int. J. Syst. Evol. Microbiol.">
        <title>The Global Catalogue of Microorganisms (GCM) 10K type strain sequencing project: providing services to taxonomists for standard genome sequencing and annotation.</title>
        <authorList>
            <consortium name="The Broad Institute Genomics Platform"/>
            <consortium name="The Broad Institute Genome Sequencing Center for Infectious Disease"/>
            <person name="Wu L."/>
            <person name="Ma J."/>
        </authorList>
    </citation>
    <scope>NUCLEOTIDE SEQUENCE [LARGE SCALE GENOMIC DNA]</scope>
    <source>
        <strain evidence="3">CCUG 55131</strain>
    </source>
</reference>
<keyword evidence="1" id="KW-0472">Membrane</keyword>
<dbReference type="Proteomes" id="UP001597413">
    <property type="component" value="Unassembled WGS sequence"/>
</dbReference>
<gene>
    <name evidence="2" type="ORF">ACFSM0_11420</name>
</gene>